<keyword evidence="2" id="KW-1185">Reference proteome</keyword>
<dbReference type="EMBL" id="AGXA01000020">
    <property type="protein sequence ID" value="EKU93438.1"/>
    <property type="molecule type" value="Genomic_DNA"/>
</dbReference>
<dbReference type="SUPFAM" id="SSF82784">
    <property type="entry name" value="OsmC-like"/>
    <property type="match status" value="1"/>
</dbReference>
<evidence type="ECO:0000313" key="1">
    <source>
        <dbReference type="EMBL" id="EKU93438.1"/>
    </source>
</evidence>
<reference evidence="1 2" key="1">
    <citation type="submission" date="2012-09" db="EMBL/GenBank/DDBJ databases">
        <title>The Genome Sequence of Alloiococcus otitis ATCC 51267.</title>
        <authorList>
            <consortium name="The Broad Institute Genome Sequencing Platform"/>
            <person name="Earl A."/>
            <person name="Ward D."/>
            <person name="Feldgarden M."/>
            <person name="Gevers D."/>
            <person name="Huys G."/>
            <person name="Walker B."/>
            <person name="Young S.K."/>
            <person name="Zeng Q."/>
            <person name="Gargeya S."/>
            <person name="Fitzgerald M."/>
            <person name="Haas B."/>
            <person name="Abouelleil A."/>
            <person name="Alvarado L."/>
            <person name="Arachchi H.M."/>
            <person name="Berlin A.M."/>
            <person name="Chapman S.B."/>
            <person name="Goldberg J."/>
            <person name="Griggs A."/>
            <person name="Gujja S."/>
            <person name="Hansen M."/>
            <person name="Howarth C."/>
            <person name="Imamovic A."/>
            <person name="Larimer J."/>
            <person name="McCowen C."/>
            <person name="Montmayeur A."/>
            <person name="Murphy C."/>
            <person name="Neiman D."/>
            <person name="Pearson M."/>
            <person name="Priest M."/>
            <person name="Roberts A."/>
            <person name="Saif S."/>
            <person name="Shea T."/>
            <person name="Sisk P."/>
            <person name="Sykes S."/>
            <person name="Wortman J."/>
            <person name="Nusbaum C."/>
            <person name="Birren B."/>
        </authorList>
    </citation>
    <scope>NUCLEOTIDE SEQUENCE [LARGE SCALE GENOMIC DNA]</scope>
    <source>
        <strain evidence="1 2">ATCC 51267</strain>
    </source>
</reference>
<accession>K9E9T3</accession>
<dbReference type="eggNOG" id="ENOG50330QF">
    <property type="taxonomic scope" value="Bacteria"/>
</dbReference>
<dbReference type="Proteomes" id="UP000009875">
    <property type="component" value="Unassembled WGS sequence"/>
</dbReference>
<evidence type="ECO:0008006" key="3">
    <source>
        <dbReference type="Google" id="ProtNLM"/>
    </source>
</evidence>
<gene>
    <name evidence="1" type="ORF">HMPREF9698_00970</name>
</gene>
<dbReference type="STRING" id="883081.HMPREF9698_00970"/>
<comment type="caution">
    <text evidence="1">The sequence shown here is derived from an EMBL/GenBank/DDBJ whole genome shotgun (WGS) entry which is preliminary data.</text>
</comment>
<dbReference type="Pfam" id="PF02566">
    <property type="entry name" value="OsmC"/>
    <property type="match status" value="1"/>
</dbReference>
<dbReference type="InterPro" id="IPR015946">
    <property type="entry name" value="KH_dom-like_a/b"/>
</dbReference>
<dbReference type="InterPro" id="IPR036102">
    <property type="entry name" value="OsmC/Ohrsf"/>
</dbReference>
<evidence type="ECO:0000313" key="2">
    <source>
        <dbReference type="Proteomes" id="UP000009875"/>
    </source>
</evidence>
<dbReference type="AlphaFoldDB" id="K9E9T3"/>
<dbReference type="OrthoDB" id="5683981at2"/>
<dbReference type="HOGENOM" id="CLU_133133_0_0_9"/>
<dbReference type="RefSeq" id="WP_003777950.1">
    <property type="nucleotide sequence ID" value="NZ_JH992959.1"/>
</dbReference>
<name>K9E9T3_9LACT</name>
<dbReference type="InterPro" id="IPR003718">
    <property type="entry name" value="OsmC/Ohr_fam"/>
</dbReference>
<sequence length="157" mass="18295">MTNHKPKESQVYSLHMRGTNPDLDKVKLYTGRKRFDVDKVVSFDIEDEGYSALSYFMGSILSSVIWTFQNHLKQKKIDLDEIEGVIEADLQNPLRLVPVRGYDQPAQIQNIKVKIYYYADDDEEKLDRMARDCQVDNPIFQLVNQSSPIEIEPHFIL</sequence>
<dbReference type="Gene3D" id="3.30.300.20">
    <property type="match status" value="1"/>
</dbReference>
<protein>
    <recommendedName>
        <fullName evidence="3">OsmC-like protein</fullName>
    </recommendedName>
</protein>
<proteinExistence type="predicted"/>
<organism evidence="1 2">
    <name type="scientific">Alloiococcus otitis ATCC 51267</name>
    <dbReference type="NCBI Taxonomy" id="883081"/>
    <lineage>
        <taxon>Bacteria</taxon>
        <taxon>Bacillati</taxon>
        <taxon>Bacillota</taxon>
        <taxon>Bacilli</taxon>
        <taxon>Lactobacillales</taxon>
        <taxon>Carnobacteriaceae</taxon>
        <taxon>Alloiococcus</taxon>
    </lineage>
</organism>